<dbReference type="GeneID" id="20040239"/>
<dbReference type="OrthoDB" id="375586at2759"/>
<organism evidence="1 2">
    <name type="scientific">Plasmodium inui San Antonio 1</name>
    <dbReference type="NCBI Taxonomy" id="1237626"/>
    <lineage>
        <taxon>Eukaryota</taxon>
        <taxon>Sar</taxon>
        <taxon>Alveolata</taxon>
        <taxon>Apicomplexa</taxon>
        <taxon>Aconoidasida</taxon>
        <taxon>Haemosporida</taxon>
        <taxon>Plasmodiidae</taxon>
        <taxon>Plasmodium</taxon>
        <taxon>Plasmodium (Plasmodium)</taxon>
    </lineage>
</organism>
<evidence type="ECO:0000313" key="2">
    <source>
        <dbReference type="Proteomes" id="UP000030640"/>
    </source>
</evidence>
<dbReference type="VEuPathDB" id="PlasmoDB:C922_04965"/>
<dbReference type="EMBL" id="KI965492">
    <property type="protein sequence ID" value="EUD64619.1"/>
    <property type="molecule type" value="Genomic_DNA"/>
</dbReference>
<name>W7A6A1_9APIC</name>
<protein>
    <submittedName>
        <fullName evidence="1">Uncharacterized protein</fullName>
    </submittedName>
</protein>
<keyword evidence="2" id="KW-1185">Reference proteome</keyword>
<accession>W7A6A1</accession>
<proteinExistence type="predicted"/>
<sequence length="96" mass="11508">MHRLFRNFLRVLNAREKHKLDESALQELKKWGREKLLRNDPLLKEYLNYRQVLHDYSKLLSEREEKSEEDKIEKVANYVGLTTEAAKRGRSTHVEA</sequence>
<dbReference type="Proteomes" id="UP000030640">
    <property type="component" value="Unassembled WGS sequence"/>
</dbReference>
<reference evidence="1 2" key="1">
    <citation type="submission" date="2013-02" db="EMBL/GenBank/DDBJ databases">
        <title>The Genome Sequence of Plasmodium inui San Antonio 1.</title>
        <authorList>
            <consortium name="The Broad Institute Genome Sequencing Platform"/>
            <consortium name="The Broad Institute Genome Sequencing Center for Infectious Disease"/>
            <person name="Neafsey D."/>
            <person name="Cheeseman I."/>
            <person name="Volkman S."/>
            <person name="Adams J."/>
            <person name="Walker B."/>
            <person name="Young S.K."/>
            <person name="Zeng Q."/>
            <person name="Gargeya S."/>
            <person name="Fitzgerald M."/>
            <person name="Haas B."/>
            <person name="Abouelleil A."/>
            <person name="Alvarado L."/>
            <person name="Arachchi H.M."/>
            <person name="Berlin A.M."/>
            <person name="Chapman S.B."/>
            <person name="Dewar J."/>
            <person name="Goldberg J."/>
            <person name="Griggs A."/>
            <person name="Gujja S."/>
            <person name="Hansen M."/>
            <person name="Howarth C."/>
            <person name="Imamovic A."/>
            <person name="Larimer J."/>
            <person name="McCowan C."/>
            <person name="Murphy C."/>
            <person name="Neiman D."/>
            <person name="Pearson M."/>
            <person name="Priest M."/>
            <person name="Roberts A."/>
            <person name="Saif S."/>
            <person name="Shea T."/>
            <person name="Sisk P."/>
            <person name="Sykes S."/>
            <person name="Wortman J."/>
            <person name="Nusbaum C."/>
            <person name="Birren B."/>
        </authorList>
    </citation>
    <scope>NUCLEOTIDE SEQUENCE [LARGE SCALE GENOMIC DNA]</scope>
    <source>
        <strain evidence="1 2">San Antonio 1</strain>
    </source>
</reference>
<gene>
    <name evidence="1" type="ORF">C922_04965</name>
</gene>
<evidence type="ECO:0000313" key="1">
    <source>
        <dbReference type="EMBL" id="EUD64619.1"/>
    </source>
</evidence>
<dbReference type="AlphaFoldDB" id="W7A6A1"/>
<dbReference type="RefSeq" id="XP_008818761.1">
    <property type="nucleotide sequence ID" value="XM_008820539.1"/>
</dbReference>